<gene>
    <name evidence="1" type="ORF">GCM10023156_53560</name>
</gene>
<dbReference type="Proteomes" id="UP001500840">
    <property type="component" value="Unassembled WGS sequence"/>
</dbReference>
<protein>
    <submittedName>
        <fullName evidence="1">Uncharacterized protein</fullName>
    </submittedName>
</protein>
<keyword evidence="2" id="KW-1185">Reference proteome</keyword>
<dbReference type="EMBL" id="BAABGA010000076">
    <property type="protein sequence ID" value="GAA4465625.1"/>
    <property type="molecule type" value="Genomic_DNA"/>
</dbReference>
<proteinExistence type="predicted"/>
<reference evidence="2" key="1">
    <citation type="journal article" date="2019" name="Int. J. Syst. Evol. Microbiol.">
        <title>The Global Catalogue of Microorganisms (GCM) 10K type strain sequencing project: providing services to taxonomists for standard genome sequencing and annotation.</title>
        <authorList>
            <consortium name="The Broad Institute Genomics Platform"/>
            <consortium name="The Broad Institute Genome Sequencing Center for Infectious Disease"/>
            <person name="Wu L."/>
            <person name="Ma J."/>
        </authorList>
    </citation>
    <scope>NUCLEOTIDE SEQUENCE [LARGE SCALE GENOMIC DNA]</scope>
    <source>
        <strain evidence="2">JCM 17759</strain>
    </source>
</reference>
<evidence type="ECO:0000313" key="1">
    <source>
        <dbReference type="EMBL" id="GAA4465625.1"/>
    </source>
</evidence>
<evidence type="ECO:0000313" key="2">
    <source>
        <dbReference type="Proteomes" id="UP001500840"/>
    </source>
</evidence>
<comment type="caution">
    <text evidence="1">The sequence shown here is derived from an EMBL/GenBank/DDBJ whole genome shotgun (WGS) entry which is preliminary data.</text>
</comment>
<organism evidence="1 2">
    <name type="scientific">Novipirellula rosea</name>
    <dbReference type="NCBI Taxonomy" id="1031540"/>
    <lineage>
        <taxon>Bacteria</taxon>
        <taxon>Pseudomonadati</taxon>
        <taxon>Planctomycetota</taxon>
        <taxon>Planctomycetia</taxon>
        <taxon>Pirellulales</taxon>
        <taxon>Pirellulaceae</taxon>
        <taxon>Novipirellula</taxon>
    </lineage>
</organism>
<name>A0ABP8NHL6_9BACT</name>
<accession>A0ABP8NHL6</accession>
<sequence>MKPTNPHQRHHSQTFPGWRRLEVRADPIEVALKVINSSFSAMPDPTEMVPTYLRRTVPLDRTEQLGEQLGSDDDRVVEAKPK</sequence>